<dbReference type="GO" id="GO:0050661">
    <property type="term" value="F:NADP binding"/>
    <property type="evidence" value="ECO:0007669"/>
    <property type="project" value="InterPro"/>
</dbReference>
<dbReference type="InterPro" id="IPR008927">
    <property type="entry name" value="6-PGluconate_DH-like_C_sf"/>
</dbReference>
<evidence type="ECO:0000313" key="6">
    <source>
        <dbReference type="EMBL" id="SLN57164.1"/>
    </source>
</evidence>
<keyword evidence="7" id="KW-1185">Reference proteome</keyword>
<evidence type="ECO:0000313" key="7">
    <source>
        <dbReference type="Proteomes" id="UP000193900"/>
    </source>
</evidence>
<dbReference type="Gene3D" id="1.10.1040.10">
    <property type="entry name" value="N-(1-d-carboxylethyl)-l-norvaline Dehydrogenase, domain 2"/>
    <property type="match status" value="1"/>
</dbReference>
<dbReference type="EMBL" id="FWFZ01000012">
    <property type="protein sequence ID" value="SLN57164.1"/>
    <property type="molecule type" value="Genomic_DNA"/>
</dbReference>
<dbReference type="GO" id="GO:0043718">
    <property type="term" value="F:2-hydroxymethylglutarate dehydrogenase activity"/>
    <property type="evidence" value="ECO:0007669"/>
    <property type="project" value="UniProtKB-EC"/>
</dbReference>
<dbReference type="SUPFAM" id="SSF48179">
    <property type="entry name" value="6-phosphogluconate dehydrogenase C-terminal domain-like"/>
    <property type="match status" value="1"/>
</dbReference>
<dbReference type="RefSeq" id="WP_085879426.1">
    <property type="nucleotide sequence ID" value="NZ_FWFZ01000012.1"/>
</dbReference>
<accession>A0A1Y5TC93</accession>
<dbReference type="GO" id="GO:0051287">
    <property type="term" value="F:NAD binding"/>
    <property type="evidence" value="ECO:0007669"/>
    <property type="project" value="InterPro"/>
</dbReference>
<organism evidence="6 7">
    <name type="scientific">Roseisalinus antarcticus</name>
    <dbReference type="NCBI Taxonomy" id="254357"/>
    <lineage>
        <taxon>Bacteria</taxon>
        <taxon>Pseudomonadati</taxon>
        <taxon>Pseudomonadota</taxon>
        <taxon>Alphaproteobacteria</taxon>
        <taxon>Rhodobacterales</taxon>
        <taxon>Roseobacteraceae</taxon>
        <taxon>Roseisalinus</taxon>
    </lineage>
</organism>
<name>A0A1Y5TC93_9RHOB</name>
<dbReference type="Proteomes" id="UP000193900">
    <property type="component" value="Unassembled WGS sequence"/>
</dbReference>
<dbReference type="InterPro" id="IPR015815">
    <property type="entry name" value="HIBADH-related"/>
</dbReference>
<dbReference type="InterPro" id="IPR036291">
    <property type="entry name" value="NAD(P)-bd_dom_sf"/>
</dbReference>
<dbReference type="InterPro" id="IPR013328">
    <property type="entry name" value="6PGD_dom2"/>
</dbReference>
<dbReference type="InterPro" id="IPR029154">
    <property type="entry name" value="HIBADH-like_NADP-bd"/>
</dbReference>
<evidence type="ECO:0000256" key="3">
    <source>
        <dbReference type="PIRSR" id="PIRSR000103-1"/>
    </source>
</evidence>
<dbReference type="Gene3D" id="3.40.50.720">
    <property type="entry name" value="NAD(P)-binding Rossmann-like Domain"/>
    <property type="match status" value="1"/>
</dbReference>
<dbReference type="InterPro" id="IPR006115">
    <property type="entry name" value="6PGDH_NADP-bd"/>
</dbReference>
<dbReference type="SUPFAM" id="SSF51735">
    <property type="entry name" value="NAD(P)-binding Rossmann-fold domains"/>
    <property type="match status" value="1"/>
</dbReference>
<gene>
    <name evidence="6" type="primary">Hgd_2</name>
    <name evidence="6" type="ORF">ROA7023_02590</name>
</gene>
<protein>
    <submittedName>
        <fullName evidence="6">2-(Hydroxymethyl)glutarate dehydrogenase</fullName>
        <ecNumber evidence="6">1.1.1.291</ecNumber>
    </submittedName>
</protein>
<proteinExistence type="predicted"/>
<dbReference type="Pfam" id="PF14833">
    <property type="entry name" value="NAD_binding_11"/>
    <property type="match status" value="1"/>
</dbReference>
<evidence type="ECO:0000259" key="4">
    <source>
        <dbReference type="Pfam" id="PF03446"/>
    </source>
</evidence>
<dbReference type="PANTHER" id="PTHR43060:SF15">
    <property type="entry name" value="3-HYDROXYISOBUTYRATE DEHYDROGENASE-LIKE 1, MITOCHONDRIAL-RELATED"/>
    <property type="match status" value="1"/>
</dbReference>
<keyword evidence="1 6" id="KW-0560">Oxidoreductase</keyword>
<feature type="domain" description="3-hydroxyisobutyrate dehydrogenase-like NAD-binding" evidence="5">
    <location>
        <begin position="167"/>
        <end position="266"/>
    </location>
</feature>
<dbReference type="AlphaFoldDB" id="A0A1Y5TC93"/>
<dbReference type="EC" id="1.1.1.291" evidence="6"/>
<evidence type="ECO:0000256" key="2">
    <source>
        <dbReference type="ARBA" id="ARBA00023027"/>
    </source>
</evidence>
<dbReference type="Pfam" id="PF03446">
    <property type="entry name" value="NAD_binding_2"/>
    <property type="match status" value="1"/>
</dbReference>
<evidence type="ECO:0000259" key="5">
    <source>
        <dbReference type="Pfam" id="PF14833"/>
    </source>
</evidence>
<keyword evidence="2" id="KW-0520">NAD</keyword>
<feature type="domain" description="6-phosphogluconate dehydrogenase NADP-binding" evidence="4">
    <location>
        <begin position="5"/>
        <end position="164"/>
    </location>
</feature>
<dbReference type="PANTHER" id="PTHR43060">
    <property type="entry name" value="3-HYDROXYISOBUTYRATE DEHYDROGENASE-LIKE 1, MITOCHONDRIAL-RELATED"/>
    <property type="match status" value="1"/>
</dbReference>
<sequence length="273" mass="29143">MSDIKVGFIGAGRMGRPMCRHILAAGYDVSVYDPVEVGVREVESHGGTGRASPAEVAANSDVIFVIPGFFEEVEAAICGDDGILSSARAGAVIVVSSTIKPTEAETLAARCQERNVAFLDAPVCQGEIGAQGGYLLWLVGGDEADLERVRPVMEACGTDIHHLGKIGTGMVGKAINNMLLWAALAADHEALAIAEKHGVSHERLIPALLKSSGKNWPLENWADMNKIPWAHKDMQIVLEMGDRAGMTLPLAALLREQVKPIMRAAGTPEEFIR</sequence>
<evidence type="ECO:0000256" key="1">
    <source>
        <dbReference type="ARBA" id="ARBA00023002"/>
    </source>
</evidence>
<dbReference type="PIRSF" id="PIRSF000103">
    <property type="entry name" value="HIBADH"/>
    <property type="match status" value="1"/>
</dbReference>
<feature type="active site" evidence="3">
    <location>
        <position position="173"/>
    </location>
</feature>
<dbReference type="OrthoDB" id="9812907at2"/>
<reference evidence="6 7" key="1">
    <citation type="submission" date="2017-03" db="EMBL/GenBank/DDBJ databases">
        <authorList>
            <person name="Afonso C.L."/>
            <person name="Miller P.J."/>
            <person name="Scott M.A."/>
            <person name="Spackman E."/>
            <person name="Goraichik I."/>
            <person name="Dimitrov K.M."/>
            <person name="Suarez D.L."/>
            <person name="Swayne D.E."/>
        </authorList>
    </citation>
    <scope>NUCLEOTIDE SEQUENCE [LARGE SCALE GENOMIC DNA]</scope>
    <source>
        <strain evidence="6 7">CECT 7023</strain>
    </source>
</reference>